<organism evidence="2 3">
    <name type="scientific">Sphaerotilus natans subsp. natans DSM 6575</name>
    <dbReference type="NCBI Taxonomy" id="1286631"/>
    <lineage>
        <taxon>Bacteria</taxon>
        <taxon>Pseudomonadati</taxon>
        <taxon>Pseudomonadota</taxon>
        <taxon>Betaproteobacteria</taxon>
        <taxon>Burkholderiales</taxon>
        <taxon>Sphaerotilaceae</taxon>
        <taxon>Sphaerotilus</taxon>
    </lineage>
</organism>
<name>A0A059KQL1_9BURK</name>
<proteinExistence type="predicted"/>
<reference evidence="2 3" key="1">
    <citation type="journal article" date="2014" name="FEMS Microbiol. Ecol.">
        <title>Sphaerotilus natans encrusted with nanoball-shaped Fe(III) oxide minerals formed by nitrate-reducing mixotrophic Fe(II) oxidation.</title>
        <authorList>
            <person name="Park S."/>
            <person name="Kim D.H."/>
            <person name="Lee J.H."/>
            <person name="Hur H.G."/>
        </authorList>
    </citation>
    <scope>NUCLEOTIDE SEQUENCE [LARGE SCALE GENOMIC DNA]</scope>
    <source>
        <strain evidence="2 3">DSM 6575</strain>
    </source>
</reference>
<gene>
    <name evidence="2" type="ORF">X805_09780</name>
</gene>
<feature type="signal peptide" evidence="1">
    <location>
        <begin position="1"/>
        <end position="22"/>
    </location>
</feature>
<keyword evidence="1" id="KW-0732">Signal</keyword>
<dbReference type="Proteomes" id="UP000026714">
    <property type="component" value="Unassembled WGS sequence"/>
</dbReference>
<evidence type="ECO:0008006" key="4">
    <source>
        <dbReference type="Google" id="ProtNLM"/>
    </source>
</evidence>
<keyword evidence="3" id="KW-1185">Reference proteome</keyword>
<dbReference type="EMBL" id="AZRA01000025">
    <property type="protein sequence ID" value="KDB53393.1"/>
    <property type="molecule type" value="Genomic_DNA"/>
</dbReference>
<comment type="caution">
    <text evidence="2">The sequence shown here is derived from an EMBL/GenBank/DDBJ whole genome shotgun (WGS) entry which is preliminary data.</text>
</comment>
<sequence>MSSPVRLSRALPRRLLVLSATAAAVVLAGCAGPSALRTRYVEYADAQAQVGNQQTLLNLARIQNGHPPYFLQMGPINASFSFTRGANGSMSNALTPMPGVAETFTRMLGLSGSATEAPMFNFAPLSGPGFSAVIMKPVDPRTFAGLAGQGFSVTTLVRMLGEQLVLTTAGGQKIVLNNGFDADDPDNYADFLRVVEALQTLQGARALVTGTDAAGTQLRISADERAGAALQRLTAREGARAQIKALGSQPLAPGFSIELKLRTFVGTLYAMAFDGKHADILPEALRAGLPAGQRDAILRIEATSELTEPEAASVEYAGRKYVVSDRAGAMRYRTAFQGLQFVFAQTELNPNQLPQSPVIQLR</sequence>
<protein>
    <recommendedName>
        <fullName evidence="4">Lipoprotein</fullName>
    </recommendedName>
</protein>
<evidence type="ECO:0000313" key="3">
    <source>
        <dbReference type="Proteomes" id="UP000026714"/>
    </source>
</evidence>
<accession>A0A059KQL1</accession>
<evidence type="ECO:0000313" key="2">
    <source>
        <dbReference type="EMBL" id="KDB53393.1"/>
    </source>
</evidence>
<evidence type="ECO:0000256" key="1">
    <source>
        <dbReference type="SAM" id="SignalP"/>
    </source>
</evidence>
<dbReference type="PROSITE" id="PS51257">
    <property type="entry name" value="PROKAR_LIPOPROTEIN"/>
    <property type="match status" value="1"/>
</dbReference>
<dbReference type="RefSeq" id="WP_139330819.1">
    <property type="nucleotide sequence ID" value="NZ_AZRA01000025.1"/>
</dbReference>
<dbReference type="STRING" id="34103.SAMN05421778_10858"/>
<dbReference type="PATRIC" id="fig|1286631.3.peg.966"/>
<dbReference type="AlphaFoldDB" id="A0A059KQL1"/>
<dbReference type="eggNOG" id="ENOG502ZBER">
    <property type="taxonomic scope" value="Bacteria"/>
</dbReference>
<feature type="chain" id="PRO_5001576128" description="Lipoprotein" evidence="1">
    <location>
        <begin position="23"/>
        <end position="362"/>
    </location>
</feature>